<dbReference type="KEGG" id="cfj:CFIO01_13544"/>
<feature type="region of interest" description="Disordered" evidence="1">
    <location>
        <begin position="301"/>
        <end position="326"/>
    </location>
</feature>
<feature type="region of interest" description="Disordered" evidence="1">
    <location>
        <begin position="656"/>
        <end position="680"/>
    </location>
</feature>
<evidence type="ECO:0000313" key="2">
    <source>
        <dbReference type="EMBL" id="EXF79712.1"/>
    </source>
</evidence>
<reference evidence="2 3" key="1">
    <citation type="submission" date="2014-02" db="EMBL/GenBank/DDBJ databases">
        <title>The genome sequence of Colletotrichum fioriniae PJ7.</title>
        <authorList>
            <person name="Baroncelli R."/>
            <person name="Thon M.R."/>
        </authorList>
    </citation>
    <scope>NUCLEOTIDE SEQUENCE [LARGE SCALE GENOMIC DNA]</scope>
    <source>
        <strain evidence="2 3">PJ7</strain>
    </source>
</reference>
<protein>
    <submittedName>
        <fullName evidence="2">Uncharacterized protein</fullName>
    </submittedName>
</protein>
<evidence type="ECO:0000313" key="3">
    <source>
        <dbReference type="Proteomes" id="UP000020467"/>
    </source>
</evidence>
<name>A0A010QIC6_9PEZI</name>
<organism evidence="2 3">
    <name type="scientific">Colletotrichum fioriniae PJ7</name>
    <dbReference type="NCBI Taxonomy" id="1445577"/>
    <lineage>
        <taxon>Eukaryota</taxon>
        <taxon>Fungi</taxon>
        <taxon>Dikarya</taxon>
        <taxon>Ascomycota</taxon>
        <taxon>Pezizomycotina</taxon>
        <taxon>Sordariomycetes</taxon>
        <taxon>Hypocreomycetidae</taxon>
        <taxon>Glomerellales</taxon>
        <taxon>Glomerellaceae</taxon>
        <taxon>Colletotrichum</taxon>
        <taxon>Colletotrichum acutatum species complex</taxon>
    </lineage>
</organism>
<comment type="caution">
    <text evidence="2">The sequence shown here is derived from an EMBL/GenBank/DDBJ whole genome shotgun (WGS) entry which is preliminary data.</text>
</comment>
<keyword evidence="3" id="KW-1185">Reference proteome</keyword>
<accession>A0A010QIC6</accession>
<gene>
    <name evidence="2" type="ORF">CFIO01_13544</name>
</gene>
<dbReference type="Proteomes" id="UP000020467">
    <property type="component" value="Unassembled WGS sequence"/>
</dbReference>
<proteinExistence type="predicted"/>
<dbReference type="HOGENOM" id="CLU_404383_0_0_1"/>
<sequence length="680" mass="74638">MPSSEPCSLDVIKSASDRQTVLLGVNPEVGLVRSTDTWYGVLPGLPKAADLAVHYLTTCDEDQWKLDKLEIACRRRSAGHHLVFRTGRGAQATLTDASPSLKRRSCVRQGSLTHSISPQALTDYLQSSTPISLLISLPPAEYTLGGYCQTPAGFDLVRSRDLGADGRGPGQTSCIFPTELRPDIQTEHARPAIQATPFIQSLHSAIGNPSKRRKSWSLENGFQDVPAALPSRQQASVPITSPLFSHVCIAVRQTLSYQPLAALHPSAPRQACQASRPRRSLSRAFIRCAVALHKLLPLNSRQKSPLEGPRRDAMSSSPTCGEEPFKQQSSSAQCRWVTGRCTSLPVKGVAGRQQTARLQRYNSTAATKGPRIARLLLRLDSRAARPSGTPHPRVWTPPHLSQRRLSPLAAFHLSQAHAAHRCFKSLQWPSVVLHQRLHVAAGFRCGRTASDARQHLKPVTWSKVHFVAALRRKTRSSLSGRFELDPQSYSFGRGAAPLRPGLVDCTNAIHPNHISNGLRPLWADDHVVFTNSSIFLGHTVSYPNDLYGYWDYDFPTFGSQTLSGILKHMTLCQVEPSDGVDGQRLSEPIISGSPVHAIWAGPWRTCTSKAMDGIRATRSVPMWLVDLPPKNAFGHNVMTAEAEKPEITQIEREGRVPQRQAVGLRYQSDSTISHGSMGAE</sequence>
<dbReference type="EMBL" id="JARH01000514">
    <property type="protein sequence ID" value="EXF79712.1"/>
    <property type="molecule type" value="Genomic_DNA"/>
</dbReference>
<dbReference type="AlphaFoldDB" id="A0A010QIC6"/>
<evidence type="ECO:0000256" key="1">
    <source>
        <dbReference type="SAM" id="MobiDB-lite"/>
    </source>
</evidence>